<sequence>MDGSSSLSLDVPHLVRTLSTASTDSTVTFFSTFDGNSNDSEDALELDFSSFDPNGEIDEHEPLGEVDESDIFQLVFCSSSVSPALSKADMADIIEVCRRNNAIDAISGLLMYKDGQFVQILEGSEPRVKRTFSRIKKDQRHHAVYVLLEQKTKHRDFPRWPMAFRDMTWTDSSPPTPEATLLDKNGEVVRSVIDPVNKHTVTDSTASQLFTEDMNSKTKSLVVLYHKLYMRI</sequence>
<dbReference type="EMBL" id="LN483142">
    <property type="protein sequence ID" value="CED83127.1"/>
    <property type="molecule type" value="Genomic_DNA"/>
</dbReference>
<dbReference type="SMART" id="SM01034">
    <property type="entry name" value="BLUF"/>
    <property type="match status" value="1"/>
</dbReference>
<protein>
    <submittedName>
        <fullName evidence="2">Bluf domain protein</fullName>
    </submittedName>
</protein>
<dbReference type="GO" id="GO:0071949">
    <property type="term" value="F:FAD binding"/>
    <property type="evidence" value="ECO:0007669"/>
    <property type="project" value="InterPro"/>
</dbReference>
<dbReference type="Gene3D" id="3.30.70.100">
    <property type="match status" value="1"/>
</dbReference>
<name>A0A0F7SM29_PHARH</name>
<dbReference type="GO" id="GO:0009882">
    <property type="term" value="F:blue light photoreceptor activity"/>
    <property type="evidence" value="ECO:0007669"/>
    <property type="project" value="InterPro"/>
</dbReference>
<accession>A0A0F7SM29</accession>
<dbReference type="PROSITE" id="PS50925">
    <property type="entry name" value="BLUF"/>
    <property type="match status" value="1"/>
</dbReference>
<dbReference type="InterPro" id="IPR036046">
    <property type="entry name" value="Acylphosphatase-like_dom_sf"/>
</dbReference>
<dbReference type="SUPFAM" id="SSF54975">
    <property type="entry name" value="Acylphosphatase/BLUF domain-like"/>
    <property type="match status" value="1"/>
</dbReference>
<evidence type="ECO:0000313" key="2">
    <source>
        <dbReference type="EMBL" id="CED83127.1"/>
    </source>
</evidence>
<dbReference type="Pfam" id="PF04940">
    <property type="entry name" value="BLUF"/>
    <property type="match status" value="1"/>
</dbReference>
<evidence type="ECO:0000259" key="1">
    <source>
        <dbReference type="PROSITE" id="PS50925"/>
    </source>
</evidence>
<feature type="domain" description="BLUF" evidence="1">
    <location>
        <begin position="71"/>
        <end position="163"/>
    </location>
</feature>
<dbReference type="AlphaFoldDB" id="A0A0F7SM29"/>
<proteinExistence type="predicted"/>
<dbReference type="InterPro" id="IPR007024">
    <property type="entry name" value="BLUF_domain"/>
</dbReference>
<organism evidence="2">
    <name type="scientific">Phaffia rhodozyma</name>
    <name type="common">Yeast</name>
    <name type="synonym">Xanthophyllomyces dendrorhous</name>
    <dbReference type="NCBI Taxonomy" id="264483"/>
    <lineage>
        <taxon>Eukaryota</taxon>
        <taxon>Fungi</taxon>
        <taxon>Dikarya</taxon>
        <taxon>Basidiomycota</taxon>
        <taxon>Agaricomycotina</taxon>
        <taxon>Tremellomycetes</taxon>
        <taxon>Cystofilobasidiales</taxon>
        <taxon>Mrakiaceae</taxon>
        <taxon>Phaffia</taxon>
    </lineage>
</organism>
<reference evidence="2" key="1">
    <citation type="submission" date="2014-08" db="EMBL/GenBank/DDBJ databases">
        <authorList>
            <person name="Sharma Rahul"/>
            <person name="Thines Marco"/>
        </authorList>
    </citation>
    <scope>NUCLEOTIDE SEQUENCE</scope>
</reference>